<dbReference type="Proteomes" id="UP001524318">
    <property type="component" value="Unassembled WGS sequence"/>
</dbReference>
<keyword evidence="1" id="KW-0119">Carbohydrate metabolism</keyword>
<dbReference type="Pfam" id="PF01261">
    <property type="entry name" value="AP_endonuc_2"/>
    <property type="match status" value="1"/>
</dbReference>
<dbReference type="RefSeq" id="WP_254748527.1">
    <property type="nucleotide sequence ID" value="NZ_JANCLV010000003.1"/>
</dbReference>
<sequence>MSRVGQGSRIGVGSRIGLSSYAFFWQLSDKVSEPLSIHQALERTAELGVDLFQVCDYAPLEAMTDTELAAVRATADRLGISLELGTKGIRPGHLRKFLRIAGILGSPLLRTMFNVPGHTPTTEEAVAIFKEVLPEFEAAGVKIAVETYEQVPTSRILDVIRGVDRPYLGICSDPANTVAALEMPREVIDAVAPYVLNMHVKDFAFSRKDGWVGFTYAGAPLGEGLLDYDYMVSKFQPHQRSINQIVEHWLPWQDSKAETIRLENQWTKHSIEYLRSK</sequence>
<proteinExistence type="predicted"/>
<evidence type="ECO:0000313" key="3">
    <source>
        <dbReference type="EMBL" id="MCP8999326.1"/>
    </source>
</evidence>
<evidence type="ECO:0000313" key="4">
    <source>
        <dbReference type="Proteomes" id="UP001524318"/>
    </source>
</evidence>
<dbReference type="InterPro" id="IPR013022">
    <property type="entry name" value="Xyl_isomerase-like_TIM-brl"/>
</dbReference>
<dbReference type="InterPro" id="IPR050312">
    <property type="entry name" value="IolE/XylAMocC-like"/>
</dbReference>
<keyword evidence="4" id="KW-1185">Reference proteome</keyword>
<dbReference type="PANTHER" id="PTHR12110">
    <property type="entry name" value="HYDROXYPYRUVATE ISOMERASE"/>
    <property type="match status" value="1"/>
</dbReference>
<keyword evidence="3" id="KW-0413">Isomerase</keyword>
<name>A0ABT1LNE2_9MICC</name>
<evidence type="ECO:0000256" key="1">
    <source>
        <dbReference type="ARBA" id="ARBA00023277"/>
    </source>
</evidence>
<gene>
    <name evidence="3" type="ORF">NFC73_06175</name>
</gene>
<evidence type="ECO:0000259" key="2">
    <source>
        <dbReference type="Pfam" id="PF01261"/>
    </source>
</evidence>
<dbReference type="PANTHER" id="PTHR12110:SF52">
    <property type="entry name" value="XYLOSE ISOMERASE"/>
    <property type="match status" value="1"/>
</dbReference>
<organism evidence="3 4">
    <name type="scientific">Pseudarthrobacter humi</name>
    <dbReference type="NCBI Taxonomy" id="2952523"/>
    <lineage>
        <taxon>Bacteria</taxon>
        <taxon>Bacillati</taxon>
        <taxon>Actinomycetota</taxon>
        <taxon>Actinomycetes</taxon>
        <taxon>Micrococcales</taxon>
        <taxon>Micrococcaceae</taxon>
        <taxon>Pseudarthrobacter</taxon>
    </lineage>
</organism>
<comment type="caution">
    <text evidence="3">The sequence shown here is derived from an EMBL/GenBank/DDBJ whole genome shotgun (WGS) entry which is preliminary data.</text>
</comment>
<accession>A0ABT1LNE2</accession>
<dbReference type="SUPFAM" id="SSF51658">
    <property type="entry name" value="Xylose isomerase-like"/>
    <property type="match status" value="1"/>
</dbReference>
<dbReference type="EMBL" id="JANCLV010000003">
    <property type="protein sequence ID" value="MCP8999326.1"/>
    <property type="molecule type" value="Genomic_DNA"/>
</dbReference>
<dbReference type="GO" id="GO:0016853">
    <property type="term" value="F:isomerase activity"/>
    <property type="evidence" value="ECO:0007669"/>
    <property type="project" value="UniProtKB-KW"/>
</dbReference>
<dbReference type="InterPro" id="IPR036237">
    <property type="entry name" value="Xyl_isomerase-like_sf"/>
</dbReference>
<protein>
    <submittedName>
        <fullName evidence="3">Sugar phosphate isomerase/epimerase</fullName>
    </submittedName>
</protein>
<dbReference type="Gene3D" id="3.20.20.150">
    <property type="entry name" value="Divalent-metal-dependent TIM barrel enzymes"/>
    <property type="match status" value="1"/>
</dbReference>
<feature type="domain" description="Xylose isomerase-like TIM barrel" evidence="2">
    <location>
        <begin position="42"/>
        <end position="276"/>
    </location>
</feature>
<reference evidence="3 4" key="1">
    <citation type="submission" date="2022-06" db="EMBL/GenBank/DDBJ databases">
        <title>Pseudarthrobacter sp. strain RMG13 Genome sequencing and assembly.</title>
        <authorList>
            <person name="Kim I."/>
        </authorList>
    </citation>
    <scope>NUCLEOTIDE SEQUENCE [LARGE SCALE GENOMIC DNA]</scope>
    <source>
        <strain evidence="3 4">RMG13</strain>
    </source>
</reference>